<organism evidence="2 3">
    <name type="scientific">Salinibacter ruber</name>
    <dbReference type="NCBI Taxonomy" id="146919"/>
    <lineage>
        <taxon>Bacteria</taxon>
        <taxon>Pseudomonadati</taxon>
        <taxon>Rhodothermota</taxon>
        <taxon>Rhodothermia</taxon>
        <taxon>Rhodothermales</taxon>
        <taxon>Salinibacteraceae</taxon>
        <taxon>Salinibacter</taxon>
    </lineage>
</organism>
<evidence type="ECO:0008006" key="4">
    <source>
        <dbReference type="Google" id="ProtNLM"/>
    </source>
</evidence>
<feature type="chain" id="PRO_5040870004" description="Porin" evidence="1">
    <location>
        <begin position="24"/>
        <end position="398"/>
    </location>
</feature>
<protein>
    <recommendedName>
        <fullName evidence="4">Porin</fullName>
    </recommendedName>
</protein>
<gene>
    <name evidence="2" type="ORF">GGP71_002463</name>
</gene>
<proteinExistence type="predicted"/>
<dbReference type="InterPro" id="IPR023614">
    <property type="entry name" value="Porin_dom_sf"/>
</dbReference>
<reference evidence="2" key="1">
    <citation type="submission" date="2022-08" db="EMBL/GenBank/DDBJ databases">
        <title>Genomic Encyclopedia of Type Strains, Phase V (KMG-V): Genome sequencing to study the core and pangenomes of soil and plant-associated prokaryotes.</title>
        <authorList>
            <person name="Whitman W."/>
        </authorList>
    </citation>
    <scope>NUCLEOTIDE SEQUENCE</scope>
    <source>
        <strain evidence="2">0</strain>
    </source>
</reference>
<dbReference type="SUPFAM" id="SSF56935">
    <property type="entry name" value="Porins"/>
    <property type="match status" value="1"/>
</dbReference>
<keyword evidence="1" id="KW-0732">Signal</keyword>
<sequence>MSSGRTSLLYVGLVAFALTFAFAPNPAHGQSDDLNIYGFFQAQGRYVAEEDASGDSGYSSFRLPQLNLFFARDFGDDFGAFVSAEFLNSYNSGEDFGIARLGEGWVRYEYGQSLKIKGGLLIPKFNNLNEIKNRTPLLPYITRPYVYEQSYKNLIGNGDYVPQRAYGVPQRAYGQVYGTLPIGEVEFDYAAYVGNSDPGFLTSGDASYPVSGTDTTYSKLFGGRVGVQYQGVKAGVSGTIDEANMREVDLSIAQTTVPQAGLGDVDRYRIGADLSFDINDFFVESEIISVTYSLTDEQEAQWDGLRQRPAYSDVLGENLDQLFYYGVVGYQVTSNFDVHVLYNAVEENRSNVDLASFGGGVSYRPVFPVRLKAGYRRSTIRDGDYTGNFFSLAASVTF</sequence>
<evidence type="ECO:0000313" key="2">
    <source>
        <dbReference type="EMBL" id="MCS3678524.1"/>
    </source>
</evidence>
<dbReference type="Proteomes" id="UP001155027">
    <property type="component" value="Unassembled WGS sequence"/>
</dbReference>
<dbReference type="Gene3D" id="2.40.160.10">
    <property type="entry name" value="Porin"/>
    <property type="match status" value="1"/>
</dbReference>
<dbReference type="AlphaFoldDB" id="A0A9X2TEZ5"/>
<evidence type="ECO:0000256" key="1">
    <source>
        <dbReference type="SAM" id="SignalP"/>
    </source>
</evidence>
<evidence type="ECO:0000313" key="3">
    <source>
        <dbReference type="Proteomes" id="UP001155027"/>
    </source>
</evidence>
<accession>A0A9X2TEZ5</accession>
<feature type="signal peptide" evidence="1">
    <location>
        <begin position="1"/>
        <end position="23"/>
    </location>
</feature>
<dbReference type="RefSeq" id="WP_259080663.1">
    <property type="nucleotide sequence ID" value="NZ_JANUAU010000008.1"/>
</dbReference>
<dbReference type="EMBL" id="JANUAU010000008">
    <property type="protein sequence ID" value="MCS3678524.1"/>
    <property type="molecule type" value="Genomic_DNA"/>
</dbReference>
<name>A0A9X2TEZ5_9BACT</name>
<comment type="caution">
    <text evidence="2">The sequence shown here is derived from an EMBL/GenBank/DDBJ whole genome shotgun (WGS) entry which is preliminary data.</text>
</comment>